<dbReference type="PROSITE" id="PS50850">
    <property type="entry name" value="MFS"/>
    <property type="match status" value="1"/>
</dbReference>
<dbReference type="RefSeq" id="WP_167165516.1">
    <property type="nucleotide sequence ID" value="NZ_BAAAOO010000015.1"/>
</dbReference>
<feature type="transmembrane region" description="Helical" evidence="5">
    <location>
        <begin position="234"/>
        <end position="252"/>
    </location>
</feature>
<feature type="transmembrane region" description="Helical" evidence="5">
    <location>
        <begin position="72"/>
        <end position="91"/>
    </location>
</feature>
<dbReference type="EMBL" id="JAAMOZ010000001">
    <property type="protein sequence ID" value="NIH56499.1"/>
    <property type="molecule type" value="Genomic_DNA"/>
</dbReference>
<feature type="transmembrane region" description="Helical" evidence="5">
    <location>
        <begin position="361"/>
        <end position="382"/>
    </location>
</feature>
<feature type="transmembrane region" description="Helical" evidence="5">
    <location>
        <begin position="314"/>
        <end position="335"/>
    </location>
</feature>
<evidence type="ECO:0000259" key="6">
    <source>
        <dbReference type="PROSITE" id="PS50850"/>
    </source>
</evidence>
<reference evidence="7 8" key="1">
    <citation type="submission" date="2020-02" db="EMBL/GenBank/DDBJ databases">
        <title>Sequencing the genomes of 1000 actinobacteria strains.</title>
        <authorList>
            <person name="Klenk H.-P."/>
        </authorList>
    </citation>
    <scope>NUCLEOTIDE SEQUENCE [LARGE SCALE GENOMIC DNA]</scope>
    <source>
        <strain evidence="7 8">DSM 19609</strain>
    </source>
</reference>
<keyword evidence="3 5" id="KW-1133">Transmembrane helix</keyword>
<dbReference type="InterPro" id="IPR020846">
    <property type="entry name" value="MFS_dom"/>
</dbReference>
<sequence>MPSIRHVERVFWALTFARWFPIGLVAGVYTLLATERGLTVAQIGVYSAVQGAIILLLELPTSGFADALGRKPVLVVAGAFGVLSGLAYLLAHDFAAFVLASALMGVFRALDSGPLEAWFVDAVRAIEPGRPVGTALARSHALLGIGIASGSLLSGGLIAWHPFRDASALDLPVVLLVIGQAVDLAMIIGLMSEPRTTSGRSGASTDDRRAQVLASVRATPGVIASGLRLLRSSGVLRGLLVAETLWVVAMFAQENLMPLRLADFLGSEARAGVWLGPLVAVGWLGFALASWLAGRFGRILGFARTALVSRLAHGIAAALMGVMPGAASLAGAYLVTYSLHGANGTAHATLLHDQADASNRATVLSVDSMATSIGVLVFYPLLGAFAERWGNGPAMVCAGLVGAAGLVGYLPAVLVERRGLREGRDA</sequence>
<dbReference type="PROSITE" id="PS00216">
    <property type="entry name" value="SUGAR_TRANSPORT_1"/>
    <property type="match status" value="1"/>
</dbReference>
<feature type="domain" description="Major facilitator superfamily (MFS) profile" evidence="6">
    <location>
        <begin position="7"/>
        <end position="420"/>
    </location>
</feature>
<dbReference type="Proteomes" id="UP000749311">
    <property type="component" value="Unassembled WGS sequence"/>
</dbReference>
<feature type="transmembrane region" description="Helical" evidence="5">
    <location>
        <begin position="12"/>
        <end position="32"/>
    </location>
</feature>
<keyword evidence="8" id="KW-1185">Reference proteome</keyword>
<keyword evidence="4 5" id="KW-0472">Membrane</keyword>
<evidence type="ECO:0000256" key="1">
    <source>
        <dbReference type="ARBA" id="ARBA00004651"/>
    </source>
</evidence>
<accession>A0ABX0SDR6</accession>
<comment type="caution">
    <text evidence="7">The sequence shown here is derived from an EMBL/GenBank/DDBJ whole genome shotgun (WGS) entry which is preliminary data.</text>
</comment>
<dbReference type="InterPro" id="IPR053160">
    <property type="entry name" value="MFS_DHA3_Transporter"/>
</dbReference>
<feature type="transmembrane region" description="Helical" evidence="5">
    <location>
        <begin position="173"/>
        <end position="191"/>
    </location>
</feature>
<dbReference type="Gene3D" id="1.20.1250.20">
    <property type="entry name" value="MFS general substrate transporter like domains"/>
    <property type="match status" value="1"/>
</dbReference>
<dbReference type="InterPro" id="IPR011701">
    <property type="entry name" value="MFS"/>
</dbReference>
<evidence type="ECO:0000256" key="3">
    <source>
        <dbReference type="ARBA" id="ARBA00022989"/>
    </source>
</evidence>
<evidence type="ECO:0000313" key="8">
    <source>
        <dbReference type="Proteomes" id="UP000749311"/>
    </source>
</evidence>
<name>A0ABX0SDR6_9ACTN</name>
<gene>
    <name evidence="7" type="ORF">FB473_001144</name>
</gene>
<keyword evidence="2 5" id="KW-0812">Transmembrane</keyword>
<dbReference type="InterPro" id="IPR036259">
    <property type="entry name" value="MFS_trans_sf"/>
</dbReference>
<dbReference type="PANTHER" id="PTHR23530:SF1">
    <property type="entry name" value="PERMEASE, MAJOR FACILITATOR SUPERFAMILY-RELATED"/>
    <property type="match status" value="1"/>
</dbReference>
<feature type="transmembrane region" description="Helical" evidence="5">
    <location>
        <begin position="38"/>
        <end position="60"/>
    </location>
</feature>
<protein>
    <submittedName>
        <fullName evidence="7">MFS family permease</fullName>
    </submittedName>
</protein>
<dbReference type="Pfam" id="PF07690">
    <property type="entry name" value="MFS_1"/>
    <property type="match status" value="1"/>
</dbReference>
<proteinExistence type="predicted"/>
<dbReference type="PANTHER" id="PTHR23530">
    <property type="entry name" value="TRANSPORT PROTEIN-RELATED"/>
    <property type="match status" value="1"/>
</dbReference>
<dbReference type="InterPro" id="IPR005829">
    <property type="entry name" value="Sugar_transporter_CS"/>
</dbReference>
<evidence type="ECO:0000256" key="2">
    <source>
        <dbReference type="ARBA" id="ARBA00022692"/>
    </source>
</evidence>
<comment type="subcellular location">
    <subcellularLocation>
        <location evidence="1">Cell membrane</location>
        <topology evidence="1">Multi-pass membrane protein</topology>
    </subcellularLocation>
</comment>
<feature type="transmembrane region" description="Helical" evidence="5">
    <location>
        <begin position="141"/>
        <end position="161"/>
    </location>
</feature>
<organism evidence="7 8">
    <name type="scientific">Brooklawnia cerclae</name>
    <dbReference type="NCBI Taxonomy" id="349934"/>
    <lineage>
        <taxon>Bacteria</taxon>
        <taxon>Bacillati</taxon>
        <taxon>Actinomycetota</taxon>
        <taxon>Actinomycetes</taxon>
        <taxon>Propionibacteriales</taxon>
        <taxon>Propionibacteriaceae</taxon>
        <taxon>Brooklawnia</taxon>
    </lineage>
</organism>
<feature type="transmembrane region" description="Helical" evidence="5">
    <location>
        <begin position="394"/>
        <end position="414"/>
    </location>
</feature>
<evidence type="ECO:0000313" key="7">
    <source>
        <dbReference type="EMBL" id="NIH56499.1"/>
    </source>
</evidence>
<evidence type="ECO:0000256" key="5">
    <source>
        <dbReference type="SAM" id="Phobius"/>
    </source>
</evidence>
<evidence type="ECO:0000256" key="4">
    <source>
        <dbReference type="ARBA" id="ARBA00023136"/>
    </source>
</evidence>
<dbReference type="SUPFAM" id="SSF103473">
    <property type="entry name" value="MFS general substrate transporter"/>
    <property type="match status" value="1"/>
</dbReference>
<feature type="transmembrane region" description="Helical" evidence="5">
    <location>
        <begin position="272"/>
        <end position="293"/>
    </location>
</feature>